<name>A0A2P2J187_RHIMU</name>
<evidence type="ECO:0000313" key="1">
    <source>
        <dbReference type="EMBL" id="MBW87246.1"/>
    </source>
</evidence>
<sequence>MRKAYDAYSCDIERNGTYWHRQLHQAQKGEVRQAVCHWGACQHVQRKPLGNLGKEKFVHLPVMTTECFGSRRQQLCYGELWRRRIQRSDRTASGEA</sequence>
<dbReference type="AlphaFoldDB" id="A0A2P2J187"/>
<reference evidence="1" key="1">
    <citation type="submission" date="2018-02" db="EMBL/GenBank/DDBJ databases">
        <title>Rhizophora mucronata_Transcriptome.</title>
        <authorList>
            <person name="Meera S.P."/>
            <person name="Sreeshan A."/>
            <person name="Augustine A."/>
        </authorList>
    </citation>
    <scope>NUCLEOTIDE SEQUENCE</scope>
    <source>
        <tissue evidence="1">Leaf</tissue>
    </source>
</reference>
<protein>
    <submittedName>
        <fullName evidence="1">Uncharacterized protein</fullName>
    </submittedName>
</protein>
<accession>A0A2P2J187</accession>
<proteinExistence type="predicted"/>
<organism evidence="1">
    <name type="scientific">Rhizophora mucronata</name>
    <name type="common">Asiatic mangrove</name>
    <dbReference type="NCBI Taxonomy" id="61149"/>
    <lineage>
        <taxon>Eukaryota</taxon>
        <taxon>Viridiplantae</taxon>
        <taxon>Streptophyta</taxon>
        <taxon>Embryophyta</taxon>
        <taxon>Tracheophyta</taxon>
        <taxon>Spermatophyta</taxon>
        <taxon>Magnoliopsida</taxon>
        <taxon>eudicotyledons</taxon>
        <taxon>Gunneridae</taxon>
        <taxon>Pentapetalae</taxon>
        <taxon>rosids</taxon>
        <taxon>fabids</taxon>
        <taxon>Malpighiales</taxon>
        <taxon>Rhizophoraceae</taxon>
        <taxon>Rhizophora</taxon>
    </lineage>
</organism>
<dbReference type="EMBL" id="GGEC01006763">
    <property type="protein sequence ID" value="MBW87246.1"/>
    <property type="molecule type" value="Transcribed_RNA"/>
</dbReference>